<evidence type="ECO:0000313" key="7">
    <source>
        <dbReference type="EMBL" id="CUO09235.1"/>
    </source>
</evidence>
<dbReference type="InterPro" id="IPR051612">
    <property type="entry name" value="Teichoic_Acid_Biosynth"/>
</dbReference>
<dbReference type="GO" id="GO:0005886">
    <property type="term" value="C:plasma membrane"/>
    <property type="evidence" value="ECO:0007669"/>
    <property type="project" value="UniProtKB-SubCell"/>
</dbReference>
<dbReference type="Pfam" id="PF04464">
    <property type="entry name" value="Glyphos_transf"/>
    <property type="match status" value="1"/>
</dbReference>
<evidence type="ECO:0000313" key="8">
    <source>
        <dbReference type="Proteomes" id="UP000095645"/>
    </source>
</evidence>
<name>A0A174CBL3_9FIRM</name>
<proteinExistence type="inferred from homology"/>
<dbReference type="AlphaFoldDB" id="A0A174CBL3"/>
<dbReference type="InterPro" id="IPR043148">
    <property type="entry name" value="TagF_C"/>
</dbReference>
<dbReference type="Proteomes" id="UP000095645">
    <property type="component" value="Unassembled WGS sequence"/>
</dbReference>
<organism evidence="7 8">
    <name type="scientific">Blautia obeum</name>
    <dbReference type="NCBI Taxonomy" id="40520"/>
    <lineage>
        <taxon>Bacteria</taxon>
        <taxon>Bacillati</taxon>
        <taxon>Bacillota</taxon>
        <taxon>Clostridia</taxon>
        <taxon>Lachnospirales</taxon>
        <taxon>Lachnospiraceae</taxon>
        <taxon>Blautia</taxon>
    </lineage>
</organism>
<evidence type="ECO:0000256" key="4">
    <source>
        <dbReference type="ARBA" id="ARBA00022679"/>
    </source>
</evidence>
<dbReference type="RefSeq" id="WP_025577092.1">
    <property type="nucleotide sequence ID" value="NZ_CYZP01000014.1"/>
</dbReference>
<dbReference type="Gene3D" id="3.40.50.11820">
    <property type="match status" value="1"/>
</dbReference>
<evidence type="ECO:0000256" key="5">
    <source>
        <dbReference type="ARBA" id="ARBA00022944"/>
    </source>
</evidence>
<comment type="similarity">
    <text evidence="2">Belongs to the CDP-glycerol glycerophosphotransferase family.</text>
</comment>
<dbReference type="GO" id="GO:0019350">
    <property type="term" value="P:teichoic acid biosynthetic process"/>
    <property type="evidence" value="ECO:0007669"/>
    <property type="project" value="UniProtKB-KW"/>
</dbReference>
<dbReference type="PANTHER" id="PTHR37316:SF3">
    <property type="entry name" value="TEICHOIC ACID GLYCEROL-PHOSPHATE TRANSFERASE"/>
    <property type="match status" value="1"/>
</dbReference>
<dbReference type="InterPro" id="IPR007554">
    <property type="entry name" value="Glycerophosphate_synth"/>
</dbReference>
<sequence>MKKRIKKKIKKLKKSINKINKVRVQKGRKAMLQETWATVTYGLYDNRKIRRLKKFPPALVENRMLFETNDDFTDNGRALFDYLIEKGYNQKYEIVWLVHEPSKYKEYQFENVKFVQNFKKGSTIRRAEAYKYALTSKYIFYTQAFNWIGMSRRNQLFIDLWHGCGYKANKNGRKVFFDYCLVPGNIFIKTKMEFFGCTSKKLLSFGYPRYDMMLKGSERADEYKKKLLKETDSEKLILWMPTYRHASSERLNEETLNNEFNIPIIDDADKLLELNKFCKENHILIVIKKHYLQVPYDFGENVLTNIVYLENGDLADNGLQLYEFINCSDALVSDYSSVAIDYLLLDRPLGFTLDDYEAYTESRGWVFDDPLEYMPGEHMYNMQDFENFILDIKNGKDNYKEQRASVRAKTHNVCDNYCQRVLDYFNITM</sequence>
<keyword evidence="3" id="KW-1003">Cell membrane</keyword>
<keyword evidence="6" id="KW-0472">Membrane</keyword>
<evidence type="ECO:0000256" key="6">
    <source>
        <dbReference type="ARBA" id="ARBA00023136"/>
    </source>
</evidence>
<dbReference type="EMBL" id="CYZP01000014">
    <property type="protein sequence ID" value="CUO09235.1"/>
    <property type="molecule type" value="Genomic_DNA"/>
</dbReference>
<accession>A0A174CBL3</accession>
<dbReference type="GeneID" id="75079259"/>
<keyword evidence="5" id="KW-0777">Teichoic acid biosynthesis</keyword>
<evidence type="ECO:0000256" key="1">
    <source>
        <dbReference type="ARBA" id="ARBA00004202"/>
    </source>
</evidence>
<keyword evidence="4 7" id="KW-0808">Transferase</keyword>
<dbReference type="InterPro" id="IPR043149">
    <property type="entry name" value="TagF_N"/>
</dbReference>
<reference evidence="7 8" key="1">
    <citation type="submission" date="2015-09" db="EMBL/GenBank/DDBJ databases">
        <authorList>
            <consortium name="Pathogen Informatics"/>
        </authorList>
    </citation>
    <scope>NUCLEOTIDE SEQUENCE [LARGE SCALE GENOMIC DNA]</scope>
    <source>
        <strain evidence="7 8">2789STDY5834861</strain>
    </source>
</reference>
<dbReference type="Gene3D" id="3.40.50.12580">
    <property type="match status" value="1"/>
</dbReference>
<gene>
    <name evidence="7" type="primary">tagF_2</name>
    <name evidence="7" type="ORF">ERS852476_01865</name>
</gene>
<comment type="subcellular location">
    <subcellularLocation>
        <location evidence="1">Cell membrane</location>
        <topology evidence="1">Peripheral membrane protein</topology>
    </subcellularLocation>
</comment>
<protein>
    <submittedName>
        <fullName evidence="7">CDP-glycerol:poly(Glycerophosphate) glycerophosphotransferase</fullName>
        <ecNumber evidence="7">2.7.8.12</ecNumber>
    </submittedName>
</protein>
<dbReference type="PANTHER" id="PTHR37316">
    <property type="entry name" value="TEICHOIC ACID GLYCEROL-PHOSPHATE PRIMASE"/>
    <property type="match status" value="1"/>
</dbReference>
<dbReference type="EC" id="2.7.8.12" evidence="7"/>
<evidence type="ECO:0000256" key="3">
    <source>
        <dbReference type="ARBA" id="ARBA00022475"/>
    </source>
</evidence>
<dbReference type="GO" id="GO:0047355">
    <property type="term" value="F:CDP-glycerol glycerophosphotransferase activity"/>
    <property type="evidence" value="ECO:0007669"/>
    <property type="project" value="UniProtKB-EC"/>
</dbReference>
<evidence type="ECO:0000256" key="2">
    <source>
        <dbReference type="ARBA" id="ARBA00010488"/>
    </source>
</evidence>